<evidence type="ECO:0000256" key="4">
    <source>
        <dbReference type="ARBA" id="ARBA00023136"/>
    </source>
</evidence>
<keyword evidence="6 7" id="KW-0961">Cell wall biogenesis/degradation</keyword>
<comment type="subcellular location">
    <subcellularLocation>
        <location evidence="7">Cell inner membrane</location>
        <topology evidence="7">Single-pass membrane protein</topology>
    </subcellularLocation>
</comment>
<dbReference type="Gene3D" id="3.30.1490.480">
    <property type="entry name" value="Endolytic murein transglycosylase"/>
    <property type="match status" value="1"/>
</dbReference>
<dbReference type="Pfam" id="PF02618">
    <property type="entry name" value="YceG"/>
    <property type="match status" value="1"/>
</dbReference>
<dbReference type="RefSeq" id="WP_167074412.1">
    <property type="nucleotide sequence ID" value="NZ_JAAOZC010000008.1"/>
</dbReference>
<comment type="caution">
    <text evidence="8">The sequence shown here is derived from an EMBL/GenBank/DDBJ whole genome shotgun (WGS) entry which is preliminary data.</text>
</comment>
<reference evidence="8 9" key="1">
    <citation type="submission" date="2020-03" db="EMBL/GenBank/DDBJ databases">
        <title>Genomic Encyclopedia of Type Strains, Phase III (KMG-III): the genomes of soil and plant-associated and newly described type strains.</title>
        <authorList>
            <person name="Whitman W."/>
        </authorList>
    </citation>
    <scope>NUCLEOTIDE SEQUENCE [LARGE SCALE GENOMIC DNA]</scope>
    <source>
        <strain evidence="8 9">CECT 8804</strain>
    </source>
</reference>
<dbReference type="CDD" id="cd08010">
    <property type="entry name" value="MltG_like"/>
    <property type="match status" value="1"/>
</dbReference>
<accession>A0ABX0TUA4</accession>
<dbReference type="EMBL" id="JAAOZC010000008">
    <property type="protein sequence ID" value="NIJ09114.1"/>
    <property type="molecule type" value="Genomic_DNA"/>
</dbReference>
<dbReference type="HAMAP" id="MF_02065">
    <property type="entry name" value="MltG"/>
    <property type="match status" value="1"/>
</dbReference>
<comment type="function">
    <text evidence="7">Functions as a peptidoglycan terminase that cleaves nascent peptidoglycan strands endolytically to terminate their elongation.</text>
</comment>
<dbReference type="InterPro" id="IPR003770">
    <property type="entry name" value="MLTG-like"/>
</dbReference>
<keyword evidence="1 7" id="KW-1003">Cell membrane</keyword>
<protein>
    <recommendedName>
        <fullName evidence="7">Endolytic murein transglycosylase</fullName>
        <ecNumber evidence="7">4.2.2.29</ecNumber>
    </recommendedName>
    <alternativeName>
        <fullName evidence="7">Peptidoglycan lytic transglycosylase</fullName>
    </alternativeName>
    <alternativeName>
        <fullName evidence="7">Peptidoglycan polymerization terminase</fullName>
    </alternativeName>
</protein>
<evidence type="ECO:0000256" key="3">
    <source>
        <dbReference type="ARBA" id="ARBA00022989"/>
    </source>
</evidence>
<dbReference type="Gene3D" id="3.30.160.60">
    <property type="entry name" value="Classic Zinc Finger"/>
    <property type="match status" value="1"/>
</dbReference>
<evidence type="ECO:0000313" key="9">
    <source>
        <dbReference type="Proteomes" id="UP000727456"/>
    </source>
</evidence>
<evidence type="ECO:0000313" key="8">
    <source>
        <dbReference type="EMBL" id="NIJ09114.1"/>
    </source>
</evidence>
<dbReference type="PANTHER" id="PTHR30518">
    <property type="entry name" value="ENDOLYTIC MUREIN TRANSGLYCOSYLASE"/>
    <property type="match status" value="1"/>
</dbReference>
<proteinExistence type="inferred from homology"/>
<keyword evidence="9" id="KW-1185">Reference proteome</keyword>
<dbReference type="EC" id="4.2.2.29" evidence="7"/>
<sequence length="331" mass="35948">MAKRRKTNGLRGLGCLGLILVVVAGLIWLQVYRNWSGPGPANHPTPVVVPQGSTLAAAARALEKAGVVRSTTGFLRFARRFGSGDPIRAGEYEVPPHASAKEVLALLQSGKTVQRLVTIPEGMPSIEVYDRLNAEPLLTGKIPVPPEGSVLPGTYSFQRGERRGSVLKRMQAAMRDTLQRLWLERKANSVVSSKEDALILASIVEKETGVPAERPMVAGVYSNRLRAGMRLQADPTIIYPMTQGRPLGRRIKLSEVRAVNDYNTYAMAGLPKGPITNPGRDSIAAVLAPADTHALYFVADGKGGHVFADNLKDHNANVQRYYNLRKAQGTR</sequence>
<evidence type="ECO:0000256" key="2">
    <source>
        <dbReference type="ARBA" id="ARBA00022692"/>
    </source>
</evidence>
<evidence type="ECO:0000256" key="7">
    <source>
        <dbReference type="HAMAP-Rule" id="MF_02065"/>
    </source>
</evidence>
<feature type="transmembrane region" description="Helical" evidence="7">
    <location>
        <begin position="12"/>
        <end position="32"/>
    </location>
</feature>
<keyword evidence="7" id="KW-0997">Cell inner membrane</keyword>
<keyword evidence="4 7" id="KW-0472">Membrane</keyword>
<comment type="similarity">
    <text evidence="7">Belongs to the transglycosylase MltG family.</text>
</comment>
<dbReference type="PANTHER" id="PTHR30518:SF2">
    <property type="entry name" value="ENDOLYTIC MUREIN TRANSGLYCOSYLASE"/>
    <property type="match status" value="1"/>
</dbReference>
<evidence type="ECO:0000256" key="1">
    <source>
        <dbReference type="ARBA" id="ARBA00022475"/>
    </source>
</evidence>
<organism evidence="8 9">
    <name type="scientific">Sphingomonas vulcanisoli</name>
    <dbReference type="NCBI Taxonomy" id="1658060"/>
    <lineage>
        <taxon>Bacteria</taxon>
        <taxon>Pseudomonadati</taxon>
        <taxon>Pseudomonadota</taxon>
        <taxon>Alphaproteobacteria</taxon>
        <taxon>Sphingomonadales</taxon>
        <taxon>Sphingomonadaceae</taxon>
        <taxon>Sphingomonas</taxon>
    </lineage>
</organism>
<name>A0ABX0TUA4_9SPHN</name>
<feature type="site" description="Important for catalytic activity" evidence="7">
    <location>
        <position position="207"/>
    </location>
</feature>
<dbReference type="Proteomes" id="UP000727456">
    <property type="component" value="Unassembled WGS sequence"/>
</dbReference>
<evidence type="ECO:0000256" key="6">
    <source>
        <dbReference type="ARBA" id="ARBA00023316"/>
    </source>
</evidence>
<keyword evidence="5 7" id="KW-0456">Lyase</keyword>
<gene>
    <name evidence="7" type="primary">mltG</name>
    <name evidence="8" type="ORF">FHS31_002746</name>
</gene>
<comment type="catalytic activity">
    <reaction evidence="7">
        <text>a peptidoglycan chain = a peptidoglycan chain with N-acetyl-1,6-anhydromuramyl-[peptide] at the reducing end + a peptidoglycan chain with N-acetylglucosamine at the non-reducing end.</text>
        <dbReference type="EC" id="4.2.2.29"/>
    </reaction>
</comment>
<keyword evidence="3 7" id="KW-1133">Transmembrane helix</keyword>
<keyword evidence="2 7" id="KW-0812">Transmembrane</keyword>
<evidence type="ECO:0000256" key="5">
    <source>
        <dbReference type="ARBA" id="ARBA00023239"/>
    </source>
</evidence>
<dbReference type="NCBIfam" id="TIGR00247">
    <property type="entry name" value="endolytic transglycosylase MltG"/>
    <property type="match status" value="1"/>
</dbReference>